<dbReference type="Gene3D" id="3.40.630.30">
    <property type="match status" value="1"/>
</dbReference>
<dbReference type="CDD" id="cd04301">
    <property type="entry name" value="NAT_SF"/>
    <property type="match status" value="1"/>
</dbReference>
<keyword evidence="4" id="KW-1185">Reference proteome</keyword>
<dbReference type="OrthoDB" id="273614at2"/>
<dbReference type="eggNOG" id="COG0456">
    <property type="taxonomic scope" value="Bacteria"/>
</dbReference>
<comment type="caution">
    <text evidence="3">The sequence shown here is derived from an EMBL/GenBank/DDBJ whole genome shotgun (WGS) entry which is preliminary data.</text>
</comment>
<gene>
    <name evidence="3" type="ORF">OCH239_16525</name>
</gene>
<evidence type="ECO:0000313" key="3">
    <source>
        <dbReference type="EMBL" id="ETX15426.1"/>
    </source>
</evidence>
<dbReference type="InterPro" id="IPR050769">
    <property type="entry name" value="NAT_camello-type"/>
</dbReference>
<name>X7EJU8_9RHOB</name>
<dbReference type="Proteomes" id="UP000022447">
    <property type="component" value="Unassembled WGS sequence"/>
</dbReference>
<dbReference type="PROSITE" id="PS51186">
    <property type="entry name" value="GNAT"/>
    <property type="match status" value="1"/>
</dbReference>
<dbReference type="Pfam" id="PF00583">
    <property type="entry name" value="Acetyltransf_1"/>
    <property type="match status" value="1"/>
</dbReference>
<dbReference type="RefSeq" id="WP_037260250.1">
    <property type="nucleotide sequence ID" value="NZ_JALZ01000005.1"/>
</dbReference>
<reference evidence="3 4" key="1">
    <citation type="submission" date="2014-01" db="EMBL/GenBank/DDBJ databases">
        <title>Roseivivax halodurans JCM 10272 Genome Sequencing.</title>
        <authorList>
            <person name="Lai Q."/>
            <person name="Li G."/>
            <person name="Shao Z."/>
        </authorList>
    </citation>
    <scope>NUCLEOTIDE SEQUENCE [LARGE SCALE GENOMIC DNA]</scope>
    <source>
        <strain evidence="3 4">JCM 10272</strain>
    </source>
</reference>
<dbReference type="PANTHER" id="PTHR13947:SF37">
    <property type="entry name" value="LD18367P"/>
    <property type="match status" value="1"/>
</dbReference>
<proteinExistence type="predicted"/>
<dbReference type="SUPFAM" id="SSF55729">
    <property type="entry name" value="Acyl-CoA N-acyltransferases (Nat)"/>
    <property type="match status" value="1"/>
</dbReference>
<evidence type="ECO:0000259" key="2">
    <source>
        <dbReference type="PROSITE" id="PS51186"/>
    </source>
</evidence>
<dbReference type="PATRIC" id="fig|1449350.3.peg.1426"/>
<feature type="domain" description="N-acetyltransferase" evidence="2">
    <location>
        <begin position="3"/>
        <end position="159"/>
    </location>
</feature>
<dbReference type="EMBL" id="JALZ01000005">
    <property type="protein sequence ID" value="ETX15426.1"/>
    <property type="molecule type" value="Genomic_DNA"/>
</dbReference>
<organism evidence="3 4">
    <name type="scientific">Roseivivax halodurans JCM 10272</name>
    <dbReference type="NCBI Taxonomy" id="1449350"/>
    <lineage>
        <taxon>Bacteria</taxon>
        <taxon>Pseudomonadati</taxon>
        <taxon>Pseudomonadota</taxon>
        <taxon>Alphaproteobacteria</taxon>
        <taxon>Rhodobacterales</taxon>
        <taxon>Roseobacteraceae</taxon>
        <taxon>Roseivivax</taxon>
    </lineage>
</organism>
<protein>
    <submittedName>
        <fullName evidence="3">Acetyltransferase</fullName>
    </submittedName>
</protein>
<dbReference type="AlphaFoldDB" id="X7EJU8"/>
<dbReference type="PANTHER" id="PTHR13947">
    <property type="entry name" value="GNAT FAMILY N-ACETYLTRANSFERASE"/>
    <property type="match status" value="1"/>
</dbReference>
<evidence type="ECO:0000256" key="1">
    <source>
        <dbReference type="ARBA" id="ARBA00022679"/>
    </source>
</evidence>
<dbReference type="GO" id="GO:0008080">
    <property type="term" value="F:N-acetyltransferase activity"/>
    <property type="evidence" value="ECO:0007669"/>
    <property type="project" value="InterPro"/>
</dbReference>
<dbReference type="InterPro" id="IPR016181">
    <property type="entry name" value="Acyl_CoA_acyltransferase"/>
</dbReference>
<dbReference type="InterPro" id="IPR000182">
    <property type="entry name" value="GNAT_dom"/>
</dbReference>
<dbReference type="STRING" id="1449350.OCH239_16525"/>
<evidence type="ECO:0000313" key="4">
    <source>
        <dbReference type="Proteomes" id="UP000022447"/>
    </source>
</evidence>
<accession>X7EJU8</accession>
<keyword evidence="1 3" id="KW-0808">Transferase</keyword>
<sequence>MDVRLREFGPADADWLVEAHGTHYAAEEGFDASFARLVRRIVDDFLASHDPGCERGWIAEADGTRLGCIFCVNAGEGAAKLRLFLLMPEARGQGLGRHLLQTCMGWARERGYTRMVLWTHESHRAACALYARTGWSCVSSRPVHSFGQDLVELHWEIAL</sequence>